<sequence length="93" mass="10081">MTDDGTRAGRRDRAARESSAFSTDIGSELGLNVRIERGSPTPTEIAAVTAVLSAAVVEELAKAPEQTAAPSDWQLSQRSMQDERSFRPGRHVR</sequence>
<gene>
    <name evidence="2" type="ORF">DF223_05380</name>
</gene>
<evidence type="ECO:0000256" key="1">
    <source>
        <dbReference type="SAM" id="MobiDB-lite"/>
    </source>
</evidence>
<name>A0A2U1TF20_9MICO</name>
<dbReference type="Proteomes" id="UP000244962">
    <property type="component" value="Unassembled WGS sequence"/>
</dbReference>
<dbReference type="Pfam" id="PF13822">
    <property type="entry name" value="ACC_epsilon"/>
    <property type="match status" value="1"/>
</dbReference>
<dbReference type="GO" id="GO:0004658">
    <property type="term" value="F:propionyl-CoA carboxylase activity"/>
    <property type="evidence" value="ECO:0007669"/>
    <property type="project" value="InterPro"/>
</dbReference>
<protein>
    <submittedName>
        <fullName evidence="2">Acyl-CoA carboxylase subunit epsilon</fullName>
    </submittedName>
</protein>
<dbReference type="InterPro" id="IPR032716">
    <property type="entry name" value="ACC_epsilon"/>
</dbReference>
<dbReference type="AlphaFoldDB" id="A0A2U1TF20"/>
<dbReference type="GO" id="GO:0003989">
    <property type="term" value="F:acetyl-CoA carboxylase activity"/>
    <property type="evidence" value="ECO:0007669"/>
    <property type="project" value="InterPro"/>
</dbReference>
<dbReference type="KEGG" id="myl:C3E77_03520"/>
<reference evidence="3" key="1">
    <citation type="submission" date="2018-04" db="EMBL/GenBank/DDBJ databases">
        <authorList>
            <person name="Liu S."/>
            <person name="Wang Z."/>
            <person name="Li J."/>
        </authorList>
    </citation>
    <scope>NUCLEOTIDE SEQUENCE [LARGE SCALE GENOMIC DNA]</scope>
    <source>
        <strain evidence="3">622</strain>
    </source>
</reference>
<keyword evidence="3" id="KW-1185">Reference proteome</keyword>
<accession>A0A2U1TF20</accession>
<dbReference type="RefSeq" id="WP_108390365.1">
    <property type="nucleotide sequence ID" value="NZ_CP026949.1"/>
</dbReference>
<proteinExistence type="predicted"/>
<feature type="region of interest" description="Disordered" evidence="1">
    <location>
        <begin position="1"/>
        <end position="28"/>
    </location>
</feature>
<evidence type="ECO:0000313" key="2">
    <source>
        <dbReference type="EMBL" id="PWC07481.1"/>
    </source>
</evidence>
<dbReference type="EMBL" id="QEFB01000004">
    <property type="protein sequence ID" value="PWC07481.1"/>
    <property type="molecule type" value="Genomic_DNA"/>
</dbReference>
<feature type="region of interest" description="Disordered" evidence="1">
    <location>
        <begin position="63"/>
        <end position="93"/>
    </location>
</feature>
<evidence type="ECO:0000313" key="3">
    <source>
        <dbReference type="Proteomes" id="UP000244962"/>
    </source>
</evidence>
<comment type="caution">
    <text evidence="2">The sequence shown here is derived from an EMBL/GenBank/DDBJ whole genome shotgun (WGS) entry which is preliminary data.</text>
</comment>
<organism evidence="2 3">
    <name type="scientific">Mycetocola zhujimingii</name>
    <dbReference type="NCBI Taxonomy" id="2079792"/>
    <lineage>
        <taxon>Bacteria</taxon>
        <taxon>Bacillati</taxon>
        <taxon>Actinomycetota</taxon>
        <taxon>Actinomycetes</taxon>
        <taxon>Micrococcales</taxon>
        <taxon>Microbacteriaceae</taxon>
        <taxon>Mycetocola</taxon>
    </lineage>
</organism>
<feature type="compositionally biased region" description="Basic and acidic residues" evidence="1">
    <location>
        <begin position="1"/>
        <end position="16"/>
    </location>
</feature>